<keyword evidence="3" id="KW-1185">Reference proteome</keyword>
<dbReference type="EMBL" id="CAWUPB010001184">
    <property type="protein sequence ID" value="CAK7350713.1"/>
    <property type="molecule type" value="Genomic_DNA"/>
</dbReference>
<dbReference type="Pfam" id="PF23622">
    <property type="entry name" value="LRR_At1g61320_AtMIF1"/>
    <property type="match status" value="1"/>
</dbReference>
<evidence type="ECO:0000313" key="2">
    <source>
        <dbReference type="EMBL" id="CAK7350713.1"/>
    </source>
</evidence>
<dbReference type="InterPro" id="IPR055357">
    <property type="entry name" value="LRR_At1g61320_AtMIF1"/>
</dbReference>
<feature type="domain" description="At1g61320/AtMIF1 LRR" evidence="1">
    <location>
        <begin position="112"/>
        <end position="457"/>
    </location>
</feature>
<sequence length="572" mass="66537">MASRESVGGIIERIPRKRVKRHYQCNTSANETNHSVNLPNDALDKILALLPIKKAMQIGILSRRFNNSWIFSRRLDFDDEFARGHTTEDFISFVNKVFDLHSSPTILSFRLFFDANGEQSLVEKWIKKSIEKGVEEIELCFYVIGNYFDGGPIRLISDVYDVESIKILKLNFCQLDLPPKPKGLQFLNTLVLKRIFVTPALIDTLFQNCMFLETLDISQCYRIFHFKICTANLKKFKVLKVGDCPEILSIEIDAPTLHSIHYRGHICFIKFTNIPKAKDVMLNFIPPKGFTETFLARDIVYDIHHIHVLTITSTFLEGLTPKFVNGILKEMKFSFWNLKEFHLIMEGALYCNPYDIVSFIKNCQHLEKIFIDLNEFNFSSGSFWELHNREPFEQCCVTLYSLRIIKLSGFKFQKDEILLVKFFLEKAPCLQKLVLITPKSRRVKVNTQNLEACHEYLKSWKSTRGAEIAVFEHSNDRSSVFPTHSKPSRENLKPLNNIYRKIDPINLRSLTIKAHVEMKDKFVVDPVAFLESRISMKFPWPQPRKVPNLLSQLFVRTYAIWRGHDDDFVDSA</sequence>
<dbReference type="InterPro" id="IPR053772">
    <property type="entry name" value="At1g61320/At1g61330-like"/>
</dbReference>
<evidence type="ECO:0000259" key="1">
    <source>
        <dbReference type="Pfam" id="PF23622"/>
    </source>
</evidence>
<dbReference type="PANTHER" id="PTHR34145">
    <property type="entry name" value="OS02G0105600 PROTEIN"/>
    <property type="match status" value="1"/>
</dbReference>
<protein>
    <recommendedName>
        <fullName evidence="1">At1g61320/AtMIF1 LRR domain-containing protein</fullName>
    </recommendedName>
</protein>
<gene>
    <name evidence="2" type="ORF">DCAF_LOCUS23457</name>
</gene>
<dbReference type="PANTHER" id="PTHR34145:SF77">
    <property type="match status" value="1"/>
</dbReference>
<organism evidence="2 3">
    <name type="scientific">Dovyalis caffra</name>
    <dbReference type="NCBI Taxonomy" id="77055"/>
    <lineage>
        <taxon>Eukaryota</taxon>
        <taxon>Viridiplantae</taxon>
        <taxon>Streptophyta</taxon>
        <taxon>Embryophyta</taxon>
        <taxon>Tracheophyta</taxon>
        <taxon>Spermatophyta</taxon>
        <taxon>Magnoliopsida</taxon>
        <taxon>eudicotyledons</taxon>
        <taxon>Gunneridae</taxon>
        <taxon>Pentapetalae</taxon>
        <taxon>rosids</taxon>
        <taxon>fabids</taxon>
        <taxon>Malpighiales</taxon>
        <taxon>Salicaceae</taxon>
        <taxon>Flacourtieae</taxon>
        <taxon>Dovyalis</taxon>
    </lineage>
</organism>
<dbReference type="SUPFAM" id="SSF52047">
    <property type="entry name" value="RNI-like"/>
    <property type="match status" value="1"/>
</dbReference>
<dbReference type="InterPro" id="IPR032675">
    <property type="entry name" value="LRR_dom_sf"/>
</dbReference>
<evidence type="ECO:0000313" key="3">
    <source>
        <dbReference type="Proteomes" id="UP001314170"/>
    </source>
</evidence>
<dbReference type="Gene3D" id="3.80.10.10">
    <property type="entry name" value="Ribonuclease Inhibitor"/>
    <property type="match status" value="1"/>
</dbReference>
<dbReference type="Proteomes" id="UP001314170">
    <property type="component" value="Unassembled WGS sequence"/>
</dbReference>
<comment type="caution">
    <text evidence="2">The sequence shown here is derived from an EMBL/GenBank/DDBJ whole genome shotgun (WGS) entry which is preliminary data.</text>
</comment>
<accession>A0AAV1SI80</accession>
<proteinExistence type="predicted"/>
<dbReference type="AlphaFoldDB" id="A0AAV1SI80"/>
<name>A0AAV1SI80_9ROSI</name>
<reference evidence="2 3" key="1">
    <citation type="submission" date="2024-01" db="EMBL/GenBank/DDBJ databases">
        <authorList>
            <person name="Waweru B."/>
        </authorList>
    </citation>
    <scope>NUCLEOTIDE SEQUENCE [LARGE SCALE GENOMIC DNA]</scope>
</reference>